<feature type="transmembrane region" description="Helical" evidence="8">
    <location>
        <begin position="188"/>
        <end position="209"/>
    </location>
</feature>
<feature type="transmembrane region" description="Helical" evidence="8">
    <location>
        <begin position="72"/>
        <end position="90"/>
    </location>
</feature>
<feature type="transmembrane region" description="Helical" evidence="8">
    <location>
        <begin position="96"/>
        <end position="118"/>
    </location>
</feature>
<feature type="transmembrane region" description="Helical" evidence="8">
    <location>
        <begin position="279"/>
        <end position="296"/>
    </location>
</feature>
<dbReference type="GO" id="GO:0005886">
    <property type="term" value="C:plasma membrane"/>
    <property type="evidence" value="ECO:0007669"/>
    <property type="project" value="UniProtKB-SubCell"/>
</dbReference>
<dbReference type="GO" id="GO:0016758">
    <property type="term" value="F:hexosyltransferase activity"/>
    <property type="evidence" value="ECO:0007669"/>
    <property type="project" value="InterPro"/>
</dbReference>
<gene>
    <name evidence="9" type="ORF">BN1051_00138</name>
</gene>
<keyword evidence="4 8" id="KW-0812">Transmembrane</keyword>
<name>A0A078MKK8_9MICC</name>
<dbReference type="Pfam" id="PF09594">
    <property type="entry name" value="GT87"/>
    <property type="match status" value="1"/>
</dbReference>
<dbReference type="InterPro" id="IPR018584">
    <property type="entry name" value="GT87"/>
</dbReference>
<reference evidence="9" key="1">
    <citation type="submission" date="2014-07" db="EMBL/GenBank/DDBJ databases">
        <authorList>
            <person name="Urmite Genomes Urmite Genomes"/>
        </authorList>
    </citation>
    <scope>NUCLEOTIDE SEQUENCE</scope>
    <source>
        <strain evidence="9">11W110_air</strain>
    </source>
</reference>
<evidence type="ECO:0000256" key="6">
    <source>
        <dbReference type="ARBA" id="ARBA00023136"/>
    </source>
</evidence>
<feature type="transmembrane region" description="Helical" evidence="8">
    <location>
        <begin position="354"/>
        <end position="380"/>
    </location>
</feature>
<dbReference type="PATRIC" id="fig|1461584.3.peg.134"/>
<evidence type="ECO:0000256" key="3">
    <source>
        <dbReference type="ARBA" id="ARBA00022679"/>
    </source>
</evidence>
<dbReference type="EMBL" id="LN483070">
    <property type="protein sequence ID" value="CEA06800.1"/>
    <property type="molecule type" value="Genomic_DNA"/>
</dbReference>
<accession>A0A078MKK8</accession>
<comment type="subcellular location">
    <subcellularLocation>
        <location evidence="1">Cell membrane</location>
        <topology evidence="1">Multi-pass membrane protein</topology>
    </subcellularLocation>
</comment>
<comment type="similarity">
    <text evidence="7">Belongs to the glycosyltransferase 87 family.</text>
</comment>
<feature type="transmembrane region" description="Helical" evidence="8">
    <location>
        <begin position="325"/>
        <end position="342"/>
    </location>
</feature>
<evidence type="ECO:0000256" key="2">
    <source>
        <dbReference type="ARBA" id="ARBA00022475"/>
    </source>
</evidence>
<evidence type="ECO:0000256" key="5">
    <source>
        <dbReference type="ARBA" id="ARBA00022989"/>
    </source>
</evidence>
<evidence type="ECO:0000256" key="4">
    <source>
        <dbReference type="ARBA" id="ARBA00022692"/>
    </source>
</evidence>
<organism evidence="9">
    <name type="scientific">Arthrobacter saudimassiliensis</name>
    <dbReference type="NCBI Taxonomy" id="1461584"/>
    <lineage>
        <taxon>Bacteria</taxon>
        <taxon>Bacillati</taxon>
        <taxon>Actinomycetota</taxon>
        <taxon>Actinomycetes</taxon>
        <taxon>Micrococcales</taxon>
        <taxon>Micrococcaceae</taxon>
        <taxon>Arthrobacter</taxon>
    </lineage>
</organism>
<evidence type="ECO:0000256" key="7">
    <source>
        <dbReference type="ARBA" id="ARBA00024033"/>
    </source>
</evidence>
<proteinExistence type="inferred from homology"/>
<evidence type="ECO:0000256" key="8">
    <source>
        <dbReference type="SAM" id="Phobius"/>
    </source>
</evidence>
<feature type="transmembrane region" description="Helical" evidence="8">
    <location>
        <begin position="139"/>
        <end position="156"/>
    </location>
</feature>
<feature type="transmembrane region" description="Helical" evidence="8">
    <location>
        <begin position="216"/>
        <end position="234"/>
    </location>
</feature>
<feature type="transmembrane region" description="Helical" evidence="8">
    <location>
        <begin position="303"/>
        <end position="319"/>
    </location>
</feature>
<keyword evidence="5 8" id="KW-1133">Transmembrane helix</keyword>
<keyword evidence="2" id="KW-1003">Cell membrane</keyword>
<keyword evidence="9" id="KW-0328">Glycosyltransferase</keyword>
<sequence length="426" mass="44906">MPSPPLSKFALPRAARAWLALGLPAALALVVFAAQIHGLDFRVYREGVLALLGLNGHRLYDPSLIETDTRGLPFTYPPFAALIFVPFAFLPEAAGLALVTGASLICLVAVAAVVVGYLRRNADALPHRLAAALETPTGRGGAVVAAVLAIGILGPWREGLGFGQVNPMLMLLVLADLLRPATRVPRGVLIGLAAGLKLTPLAFGLIFLARRDWRSILVMGLTFAATIAAGFAAAPQQAAAFWTDALFDAERVGDTTNMYNVSLNSLVAHLGAGGALQRPLWLAAALAVIVLGYLAIRHADEAGDRLAAICANAVVMLAISPISWFHHWVWAALLLPVVYVSARRRTGRARAVGYGLAAVMVPVFLFSSVTITLTFTGVVLEQGPAALELFTGLGVLLPVAVLAWWLVVPAPHGTRSRPAQPVPSPR</sequence>
<keyword evidence="3 9" id="KW-0808">Transferase</keyword>
<keyword evidence="6 8" id="KW-0472">Membrane</keyword>
<evidence type="ECO:0000313" key="9">
    <source>
        <dbReference type="EMBL" id="CEA06800.1"/>
    </source>
</evidence>
<dbReference type="AlphaFoldDB" id="A0A078MKK8"/>
<evidence type="ECO:0000256" key="1">
    <source>
        <dbReference type="ARBA" id="ARBA00004651"/>
    </source>
</evidence>
<protein>
    <submittedName>
        <fullName evidence="9">Polyprenol-phosphate-mannose-dependent alpha-(1-2)-phosphatidylinositol mannoside mannosyltransferase</fullName>
    </submittedName>
</protein>
<feature type="transmembrane region" description="Helical" evidence="8">
    <location>
        <begin position="386"/>
        <end position="407"/>
    </location>
</feature>